<dbReference type="OrthoDB" id="9940861at2"/>
<evidence type="ECO:0000313" key="4">
    <source>
        <dbReference type="Proteomes" id="UP000189161"/>
    </source>
</evidence>
<organism evidence="1 3">
    <name type="scientific">Rodentibacter trehalosifermentans</name>
    <dbReference type="NCBI Taxonomy" id="1908263"/>
    <lineage>
        <taxon>Bacteria</taxon>
        <taxon>Pseudomonadati</taxon>
        <taxon>Pseudomonadota</taxon>
        <taxon>Gammaproteobacteria</taxon>
        <taxon>Pasteurellales</taxon>
        <taxon>Pasteurellaceae</taxon>
        <taxon>Rodentibacter</taxon>
    </lineage>
</organism>
<dbReference type="Proteomes" id="UP000189161">
    <property type="component" value="Unassembled WGS sequence"/>
</dbReference>
<protein>
    <submittedName>
        <fullName evidence="1">Uncharacterized protein</fullName>
    </submittedName>
</protein>
<keyword evidence="4" id="KW-1185">Reference proteome</keyword>
<dbReference type="EMBL" id="MLHL01000028">
    <property type="protein sequence ID" value="OOF48480.1"/>
    <property type="molecule type" value="Genomic_DNA"/>
</dbReference>
<evidence type="ECO:0000313" key="2">
    <source>
        <dbReference type="EMBL" id="OOF48480.1"/>
    </source>
</evidence>
<dbReference type="AlphaFoldDB" id="A0A1V3IW40"/>
<accession>A0A1V3IW40</accession>
<name>A0A1V3IW40_9PAST</name>
<dbReference type="Proteomes" id="UP000188728">
    <property type="component" value="Unassembled WGS sequence"/>
</dbReference>
<dbReference type="EMBL" id="MLHK01000018">
    <property type="protein sequence ID" value="OOF46345.1"/>
    <property type="molecule type" value="Genomic_DNA"/>
</dbReference>
<reference evidence="3 4" key="1">
    <citation type="submission" date="2016-10" db="EMBL/GenBank/DDBJ databases">
        <title>Rodentibacter gen. nov. and new species.</title>
        <authorList>
            <person name="Christensen H."/>
        </authorList>
    </citation>
    <scope>NUCLEOTIDE SEQUENCE [LARGE SCALE GENOMIC DNA]</scope>
    <source>
        <strain evidence="1 3">H1983213011</strain>
        <strain evidence="2 4">H1987082031</strain>
    </source>
</reference>
<evidence type="ECO:0000313" key="3">
    <source>
        <dbReference type="Proteomes" id="UP000188728"/>
    </source>
</evidence>
<accession>A0A1V3J0M4</accession>
<proteinExistence type="predicted"/>
<evidence type="ECO:0000313" key="1">
    <source>
        <dbReference type="EMBL" id="OOF46345.1"/>
    </source>
</evidence>
<dbReference type="RefSeq" id="WP_077419922.1">
    <property type="nucleotide sequence ID" value="NZ_MLHK01000018.1"/>
</dbReference>
<sequence>MSEITKCGQLLNQYRDQIKIYKLTNKQKEDDERAKDTVIENLINPKIFNRLLSRKINKEDILKMTTKHDFCGVWKVKIIRKVEFEYTEKKDIFVSLENQSKIAQIKVGDDVFNVKNEMISIPTIEIGEEEIKFDYLFEYPNKTFDKKFNKYLEKHKDSIISANIDKKISKWNKDYSLDQVIEKLYLNDIFEFLEENIYIQSYDDKNNNAYKITQEDLELDIALYLIPIISVSCQIKDENKSRIFHIDAITREIRPIISESSSNTELIETVGEGLGEGAAFLAPHKLLEEPLKKSVKIGVKTITKIFGK</sequence>
<gene>
    <name evidence="1" type="ORF">BKK51_02880</name>
    <name evidence="2" type="ORF">BKK52_05825</name>
</gene>
<comment type="caution">
    <text evidence="1">The sequence shown here is derived from an EMBL/GenBank/DDBJ whole genome shotgun (WGS) entry which is preliminary data.</text>
</comment>